<keyword evidence="3 6" id="KW-0808">Transferase</keyword>
<dbReference type="GO" id="GO:0141098">
    <property type="term" value="F:tRNA (cytidine(34)-2'-O)-methyltransferase activity"/>
    <property type="evidence" value="ECO:0007669"/>
    <property type="project" value="RHEA"/>
</dbReference>
<gene>
    <name evidence="6" type="primary">trmL</name>
    <name evidence="9" type="ORF">EYR15_02450</name>
</gene>
<dbReference type="InterPro" id="IPR029028">
    <property type="entry name" value="Alpha/beta_knot_MTases"/>
</dbReference>
<dbReference type="AlphaFoldDB" id="A0A4Q9GQE5"/>
<dbReference type="InterPro" id="IPR016914">
    <property type="entry name" value="TrmL"/>
</dbReference>
<dbReference type="GO" id="GO:0002130">
    <property type="term" value="P:wobble position ribose methylation"/>
    <property type="evidence" value="ECO:0007669"/>
    <property type="project" value="TreeGrafter"/>
</dbReference>
<reference evidence="9 10" key="1">
    <citation type="submission" date="2019-02" db="EMBL/GenBank/DDBJ databases">
        <title>Hansschlegelia quercus sp. nov., a novel methylotrophic bacterium from buds of oak (Quercus robur L.).</title>
        <authorList>
            <person name="Agafonova N.V."/>
            <person name="Kaparullina E.N."/>
            <person name="Grouzdev D.S."/>
            <person name="Doronina N.V."/>
        </authorList>
    </citation>
    <scope>NUCLEOTIDE SEQUENCE [LARGE SCALE GENOMIC DNA]</scope>
    <source>
        <strain evidence="9 10">Dub</strain>
    </source>
</reference>
<dbReference type="RefSeq" id="WP_131001275.1">
    <property type="nucleotide sequence ID" value="NZ_JBHSZR010000002.1"/>
</dbReference>
<evidence type="ECO:0000256" key="2">
    <source>
        <dbReference type="ARBA" id="ARBA00022603"/>
    </source>
</evidence>
<evidence type="ECO:0000256" key="5">
    <source>
        <dbReference type="ARBA" id="ARBA00022694"/>
    </source>
</evidence>
<keyword evidence="4 6" id="KW-0949">S-adenosyl-L-methionine</keyword>
<dbReference type="Gene3D" id="3.40.1280.10">
    <property type="match status" value="1"/>
</dbReference>
<comment type="similarity">
    <text evidence="6">Belongs to the class IV-like SAM-binding methyltransferase superfamily. RNA methyltransferase TrmH family. TrmL subfamily.</text>
</comment>
<evidence type="ECO:0000256" key="6">
    <source>
        <dbReference type="HAMAP-Rule" id="MF_01885"/>
    </source>
</evidence>
<keyword evidence="2 6" id="KW-0489">Methyltransferase</keyword>
<dbReference type="Proteomes" id="UP000291613">
    <property type="component" value="Unassembled WGS sequence"/>
</dbReference>
<organism evidence="9 10">
    <name type="scientific">Hansschlegelia quercus</name>
    <dbReference type="NCBI Taxonomy" id="2528245"/>
    <lineage>
        <taxon>Bacteria</taxon>
        <taxon>Pseudomonadati</taxon>
        <taxon>Pseudomonadota</taxon>
        <taxon>Alphaproteobacteria</taxon>
        <taxon>Hyphomicrobiales</taxon>
        <taxon>Methylopilaceae</taxon>
        <taxon>Hansschlegelia</taxon>
    </lineage>
</organism>
<dbReference type="InterPro" id="IPR001537">
    <property type="entry name" value="SpoU_MeTrfase"/>
</dbReference>
<accession>A0A4Q9GQE5</accession>
<evidence type="ECO:0000256" key="7">
    <source>
        <dbReference type="PIRSR" id="PIRSR029256-1"/>
    </source>
</evidence>
<comment type="catalytic activity">
    <reaction evidence="6">
        <text>5-carboxymethylaminomethyluridine(34) in tRNA(Leu) + S-adenosyl-L-methionine = 5-carboxymethylaminomethyl-2'-O-methyluridine(34) in tRNA(Leu) + S-adenosyl-L-homocysteine + H(+)</text>
        <dbReference type="Rhea" id="RHEA:43088"/>
        <dbReference type="Rhea" id="RHEA-COMP:10333"/>
        <dbReference type="Rhea" id="RHEA-COMP:10334"/>
        <dbReference type="ChEBI" id="CHEBI:15378"/>
        <dbReference type="ChEBI" id="CHEBI:57856"/>
        <dbReference type="ChEBI" id="CHEBI:59789"/>
        <dbReference type="ChEBI" id="CHEBI:74508"/>
        <dbReference type="ChEBI" id="CHEBI:74511"/>
        <dbReference type="EC" id="2.1.1.207"/>
    </reaction>
</comment>
<protein>
    <recommendedName>
        <fullName evidence="6">tRNA (cytidine(34)-2'-O)-methyltransferase</fullName>
        <ecNumber evidence="6">2.1.1.207</ecNumber>
    </recommendedName>
    <alternativeName>
        <fullName evidence="6">tRNA (cytidine/uridine-2'-O-)-methyltransferase TrmL</fullName>
    </alternativeName>
</protein>
<comment type="catalytic activity">
    <reaction evidence="6">
        <text>cytidine(34) in tRNA + S-adenosyl-L-methionine = 2'-O-methylcytidine(34) in tRNA + S-adenosyl-L-homocysteine + H(+)</text>
        <dbReference type="Rhea" id="RHEA:43084"/>
        <dbReference type="Rhea" id="RHEA-COMP:10331"/>
        <dbReference type="Rhea" id="RHEA-COMP:10332"/>
        <dbReference type="ChEBI" id="CHEBI:15378"/>
        <dbReference type="ChEBI" id="CHEBI:57856"/>
        <dbReference type="ChEBI" id="CHEBI:59789"/>
        <dbReference type="ChEBI" id="CHEBI:74495"/>
        <dbReference type="ChEBI" id="CHEBI:82748"/>
        <dbReference type="EC" id="2.1.1.207"/>
    </reaction>
</comment>
<comment type="subcellular location">
    <subcellularLocation>
        <location evidence="6">Cytoplasm</location>
    </subcellularLocation>
</comment>
<dbReference type="EMBL" id="SIUB01000001">
    <property type="protein sequence ID" value="TBN55024.1"/>
    <property type="molecule type" value="Genomic_DNA"/>
</dbReference>
<dbReference type="Pfam" id="PF00588">
    <property type="entry name" value="SpoU_methylase"/>
    <property type="match status" value="1"/>
</dbReference>
<feature type="domain" description="tRNA/rRNA methyltransferase SpoU type" evidence="8">
    <location>
        <begin position="2"/>
        <end position="137"/>
    </location>
</feature>
<dbReference type="SUPFAM" id="SSF75217">
    <property type="entry name" value="alpha/beta knot"/>
    <property type="match status" value="1"/>
</dbReference>
<proteinExistence type="inferred from homology"/>
<dbReference type="HAMAP" id="MF_01885">
    <property type="entry name" value="tRNA_methyltr_TrmL"/>
    <property type="match status" value="1"/>
</dbReference>
<evidence type="ECO:0000259" key="8">
    <source>
        <dbReference type="Pfam" id="PF00588"/>
    </source>
</evidence>
<feature type="binding site" evidence="6 7">
    <location>
        <position position="76"/>
    </location>
    <ligand>
        <name>S-adenosyl-L-methionine</name>
        <dbReference type="ChEBI" id="CHEBI:59789"/>
    </ligand>
</feature>
<feature type="binding site" evidence="6 7">
    <location>
        <position position="118"/>
    </location>
    <ligand>
        <name>S-adenosyl-L-methionine</name>
        <dbReference type="ChEBI" id="CHEBI:59789"/>
    </ligand>
</feature>
<keyword evidence="10" id="KW-1185">Reference proteome</keyword>
<feature type="binding site" evidence="6 7">
    <location>
        <position position="126"/>
    </location>
    <ligand>
        <name>S-adenosyl-L-methionine</name>
        <dbReference type="ChEBI" id="CHEBI:59789"/>
    </ligand>
</feature>
<name>A0A4Q9GQE5_9HYPH</name>
<dbReference type="PIRSF" id="PIRSF029256">
    <property type="entry name" value="SpoU_TrmH_prd"/>
    <property type="match status" value="1"/>
</dbReference>
<dbReference type="GO" id="GO:0005737">
    <property type="term" value="C:cytoplasm"/>
    <property type="evidence" value="ECO:0007669"/>
    <property type="project" value="UniProtKB-SubCell"/>
</dbReference>
<keyword evidence="1 6" id="KW-0963">Cytoplasm</keyword>
<dbReference type="InterPro" id="IPR029026">
    <property type="entry name" value="tRNA_m1G_MTases_N"/>
</dbReference>
<evidence type="ECO:0000256" key="1">
    <source>
        <dbReference type="ARBA" id="ARBA00022490"/>
    </source>
</evidence>
<evidence type="ECO:0000313" key="9">
    <source>
        <dbReference type="EMBL" id="TBN55024.1"/>
    </source>
</evidence>
<keyword evidence="5 6" id="KW-0819">tRNA processing</keyword>
<comment type="function">
    <text evidence="6">Methylates the ribose at the nucleotide 34 wobble position in the two leucyl isoacceptors tRNA(Leu)(CmAA) and tRNA(Leu)(cmnm5UmAA). Catalyzes the methyl transfer from S-adenosyl-L-methionine to the 2'-OH of the wobble nucleotide.</text>
</comment>
<comment type="subunit">
    <text evidence="6">Homodimer.</text>
</comment>
<evidence type="ECO:0000256" key="3">
    <source>
        <dbReference type="ARBA" id="ARBA00022679"/>
    </source>
</evidence>
<evidence type="ECO:0000313" key="10">
    <source>
        <dbReference type="Proteomes" id="UP000291613"/>
    </source>
</evidence>
<dbReference type="CDD" id="cd18094">
    <property type="entry name" value="SpoU-like_TrmL"/>
    <property type="match status" value="1"/>
</dbReference>
<evidence type="ECO:0000256" key="4">
    <source>
        <dbReference type="ARBA" id="ARBA00022691"/>
    </source>
</evidence>
<dbReference type="PANTHER" id="PTHR42971">
    <property type="entry name" value="TRNA (CYTIDINE(34)-2'-O)-METHYLTRANSFERASE"/>
    <property type="match status" value="1"/>
</dbReference>
<feature type="binding site" evidence="6 7">
    <location>
        <position position="98"/>
    </location>
    <ligand>
        <name>S-adenosyl-L-methionine</name>
        <dbReference type="ChEBI" id="CHEBI:59789"/>
    </ligand>
</feature>
<dbReference type="PANTHER" id="PTHR42971:SF1">
    <property type="entry name" value="TRNA (CYTIDINE(34)-2'-O)-METHYLTRANSFERASE"/>
    <property type="match status" value="1"/>
</dbReference>
<comment type="caution">
    <text evidence="9">The sequence shown here is derived from an EMBL/GenBank/DDBJ whole genome shotgun (WGS) entry which is preliminary data.</text>
</comment>
<dbReference type="OrthoDB" id="9789043at2"/>
<dbReference type="GO" id="GO:0141102">
    <property type="term" value="F:tRNA (5-carboxymethylaminomethyluridine(34)-2'-O)-methyltransferase activity"/>
    <property type="evidence" value="ECO:0007669"/>
    <property type="project" value="RHEA"/>
</dbReference>
<dbReference type="EC" id="2.1.1.207" evidence="6"/>
<dbReference type="GO" id="GO:0003723">
    <property type="term" value="F:RNA binding"/>
    <property type="evidence" value="ECO:0007669"/>
    <property type="project" value="InterPro"/>
</dbReference>
<sequence>MRLALFQPDIPQNAGTMLRLAACLGVAVDIVEPAGFPVSDRAFRRAGLDYLDHVEIVRHASFAAFEQARRGRLVLLTTKAATSFLEVEHLPDDVLMVGRESAGAPDEVHAVADLRIAIPMRPGLRSLNVAVAAAMVLTEALRQTGGFPSMAPER</sequence>